<dbReference type="AlphaFoldDB" id="A0A326U7B6"/>
<reference evidence="8 9" key="1">
    <citation type="submission" date="2018-06" db="EMBL/GenBank/DDBJ databases">
        <title>Genomic Encyclopedia of Archaeal and Bacterial Type Strains, Phase II (KMG-II): from individual species to whole genera.</title>
        <authorList>
            <person name="Goeker M."/>
        </authorList>
    </citation>
    <scope>NUCLEOTIDE SEQUENCE [LARGE SCALE GENOMIC DNA]</scope>
    <source>
        <strain evidence="8 9">ATCC BAA-1881</strain>
    </source>
</reference>
<comment type="similarity">
    <text evidence="7">Belongs to the transglycosylase MltG family.</text>
</comment>
<evidence type="ECO:0000256" key="3">
    <source>
        <dbReference type="ARBA" id="ARBA00022989"/>
    </source>
</evidence>
<dbReference type="Pfam" id="PF02618">
    <property type="entry name" value="YceG"/>
    <property type="match status" value="1"/>
</dbReference>
<keyword evidence="2 7" id="KW-0812">Transmembrane</keyword>
<keyword evidence="3 7" id="KW-1133">Transmembrane helix</keyword>
<dbReference type="Proteomes" id="UP000248806">
    <property type="component" value="Unassembled WGS sequence"/>
</dbReference>
<dbReference type="GO" id="GO:0071555">
    <property type="term" value="P:cell wall organization"/>
    <property type="evidence" value="ECO:0007669"/>
    <property type="project" value="UniProtKB-KW"/>
</dbReference>
<evidence type="ECO:0000256" key="4">
    <source>
        <dbReference type="ARBA" id="ARBA00023136"/>
    </source>
</evidence>
<accession>A0A326U7B6</accession>
<evidence type="ECO:0000313" key="9">
    <source>
        <dbReference type="Proteomes" id="UP000248806"/>
    </source>
</evidence>
<evidence type="ECO:0000256" key="5">
    <source>
        <dbReference type="ARBA" id="ARBA00023239"/>
    </source>
</evidence>
<dbReference type="InterPro" id="IPR003770">
    <property type="entry name" value="MLTG-like"/>
</dbReference>
<evidence type="ECO:0000256" key="6">
    <source>
        <dbReference type="ARBA" id="ARBA00023316"/>
    </source>
</evidence>
<keyword evidence="5 7" id="KW-0456">Lyase</keyword>
<comment type="caution">
    <text evidence="8">The sequence shown here is derived from an EMBL/GenBank/DDBJ whole genome shotgun (WGS) entry which is preliminary data.</text>
</comment>
<organism evidence="8 9">
    <name type="scientific">Thermosporothrix hazakensis</name>
    <dbReference type="NCBI Taxonomy" id="644383"/>
    <lineage>
        <taxon>Bacteria</taxon>
        <taxon>Bacillati</taxon>
        <taxon>Chloroflexota</taxon>
        <taxon>Ktedonobacteria</taxon>
        <taxon>Ktedonobacterales</taxon>
        <taxon>Thermosporotrichaceae</taxon>
        <taxon>Thermosporothrix</taxon>
    </lineage>
</organism>
<feature type="site" description="Important for catalytic activity" evidence="7">
    <location>
        <position position="241"/>
    </location>
</feature>
<dbReference type="PANTHER" id="PTHR30518:SF2">
    <property type="entry name" value="ENDOLYTIC MUREIN TRANSGLYCOSYLASE"/>
    <property type="match status" value="1"/>
</dbReference>
<keyword evidence="1 7" id="KW-1003">Cell membrane</keyword>
<dbReference type="RefSeq" id="WP_111324148.1">
    <property type="nucleotide sequence ID" value="NZ_BIFX01000001.1"/>
</dbReference>
<dbReference type="PANTHER" id="PTHR30518">
    <property type="entry name" value="ENDOLYTIC MUREIN TRANSGLYCOSYLASE"/>
    <property type="match status" value="1"/>
</dbReference>
<dbReference type="GO" id="GO:0005886">
    <property type="term" value="C:plasma membrane"/>
    <property type="evidence" value="ECO:0007669"/>
    <property type="project" value="UniProtKB-SubCell"/>
</dbReference>
<evidence type="ECO:0000256" key="1">
    <source>
        <dbReference type="ARBA" id="ARBA00022475"/>
    </source>
</evidence>
<dbReference type="EC" id="4.2.2.29" evidence="7"/>
<dbReference type="HAMAP" id="MF_02065">
    <property type="entry name" value="MltG"/>
    <property type="match status" value="1"/>
</dbReference>
<dbReference type="OrthoDB" id="9814591at2"/>
<comment type="function">
    <text evidence="7">Functions as a peptidoglycan terminase that cleaves nascent peptidoglycan strands endolytically to terminate their elongation.</text>
</comment>
<sequence length="371" mass="41334">MKRPGGSKAAVISIILVAVIIFIGLYYAWSTVTSIFLPVSDAKNAKTVSITVKPGETTADIAEKLEKNGIIKNAFAFRLWSRVRGLDGKLQAGVYNKLNSSMTIDKIIDEFMNAQPDATQVLVKEGYRLEEIANAVAQSSPVLVNFKKDEFLKYAHNIKSFPDYGKYPLLKQISQQSDSMEGFLFPAIYEIPVDADARVVIQRMITKTTEVVQENKLEALAKQHQMSLYDLVTLASVVERETGKVEEDRPNIASVYWNRLYKVNPEIGKLLQADPTVQYARDNQEKPAKYWTPLQDSGGNVYPDSPYNTYTQAGLPPTPICSPGLASLKAVAERPDTDYYYFFADKTGKSHFAKTHAEFTQLMAQYGVSGA</sequence>
<feature type="transmembrane region" description="Helical" evidence="7">
    <location>
        <begin position="9"/>
        <end position="29"/>
    </location>
</feature>
<dbReference type="GO" id="GO:0009252">
    <property type="term" value="P:peptidoglycan biosynthetic process"/>
    <property type="evidence" value="ECO:0007669"/>
    <property type="project" value="UniProtKB-UniRule"/>
</dbReference>
<evidence type="ECO:0000256" key="2">
    <source>
        <dbReference type="ARBA" id="ARBA00022692"/>
    </source>
</evidence>
<evidence type="ECO:0000256" key="7">
    <source>
        <dbReference type="HAMAP-Rule" id="MF_02065"/>
    </source>
</evidence>
<protein>
    <recommendedName>
        <fullName evidence="7">Endolytic murein transglycosylase</fullName>
        <ecNumber evidence="7">4.2.2.29</ecNumber>
    </recommendedName>
    <alternativeName>
        <fullName evidence="7">Peptidoglycan lytic transglycosylase</fullName>
    </alternativeName>
    <alternativeName>
        <fullName evidence="7">Peptidoglycan polymerization terminase</fullName>
    </alternativeName>
</protein>
<comment type="subcellular location">
    <subcellularLocation>
        <location evidence="7">Cell membrane</location>
        <topology evidence="7">Single-pass membrane protein</topology>
    </subcellularLocation>
</comment>
<dbReference type="EMBL" id="QKUF01000014">
    <property type="protein sequence ID" value="PZW26643.1"/>
    <property type="molecule type" value="Genomic_DNA"/>
</dbReference>
<keyword evidence="6 7" id="KW-0961">Cell wall biogenesis/degradation</keyword>
<evidence type="ECO:0000313" key="8">
    <source>
        <dbReference type="EMBL" id="PZW26643.1"/>
    </source>
</evidence>
<name>A0A326U7B6_THEHA</name>
<proteinExistence type="inferred from homology"/>
<comment type="catalytic activity">
    <reaction evidence="7">
        <text>a peptidoglycan chain = a peptidoglycan chain with N-acetyl-1,6-anhydromuramyl-[peptide] at the reducing end + a peptidoglycan chain with N-acetylglucosamine at the non-reducing end.</text>
        <dbReference type="EC" id="4.2.2.29"/>
    </reaction>
</comment>
<dbReference type="NCBIfam" id="TIGR00247">
    <property type="entry name" value="endolytic transglycosylase MltG"/>
    <property type="match status" value="1"/>
</dbReference>
<gene>
    <name evidence="7" type="primary">mltG</name>
    <name evidence="8" type="ORF">EI42_03795</name>
</gene>
<keyword evidence="9" id="KW-1185">Reference proteome</keyword>
<dbReference type="Gene3D" id="3.30.1490.480">
    <property type="entry name" value="Endolytic murein transglycosylase"/>
    <property type="match status" value="1"/>
</dbReference>
<dbReference type="GO" id="GO:0008932">
    <property type="term" value="F:lytic endotransglycosylase activity"/>
    <property type="evidence" value="ECO:0007669"/>
    <property type="project" value="UniProtKB-UniRule"/>
</dbReference>
<keyword evidence="4 7" id="KW-0472">Membrane</keyword>